<sequence length="765" mass="86654">MTIIILINSMLLKAHQMHVFLILISLFLFIFPTSTYAYVGSEQCIECHATEYEQWQGSHHDMSMRHMDDDAVLGDFDDVSFEFYGKTNRFFRKGEQYWVNIEGPDGEFADYQISYTFGWKPLQQYMVEFPDGRVQLIPFAWDSRTTAEGGQTWFHLYPQFTDKKDDFFWTNPGQNWNFMCADCHSTNLQKNYDLENNTYASTWSEINVACEACHGPAEDHMLWSKSNDELSSSDDHAGFRLNLAPQVQNWVYQEGSSTLVPESQTASQQTSMCAQCHSRRLQLTEENPHLETGNYSDRYRLNLVSDDLYHLDGQIYDEDYVYGSFLQSKMASSGVVCTDCHNPHTAELKLPEQVLCNQCHLPDGYSDENHSKHQTGTEGAQCTSCHMPETTYMQVDPRRDHSWQIPRPDLSQQIGTPNVCVDCHNTPEEGNQWAIDTLKQWFPNSPYQGQDHFAQAFAQAAIGDPNAASALSYQAQDINNAGIIRASALERIANYPSRNALVALSRAIRGDDELMRLASVAGSANYQPADRWRLLSPLLNDPVLVVRSETASVLAQDWRDLTNEQRDLLSPALDEYLAIARFNSDRAFGRVNTANVHLYKSELSAAEQAYKGAIMVEPYAALPYINLADLYRAMGDNQRSLSQLKTAIDLTIEDADLDFAYAMSLVRVKDYPNALQQLKNATERDPQNPQYWYTLGLLSRQLGDASGINALKQAYQTSQQPQYLYALCEAMIQDRMPNATTCVEQFATMGPANAVEQLKSMLSAP</sequence>
<dbReference type="SUPFAM" id="SSF48452">
    <property type="entry name" value="TPR-like"/>
    <property type="match status" value="1"/>
</dbReference>
<dbReference type="InterPro" id="IPR019734">
    <property type="entry name" value="TPR_rpt"/>
</dbReference>
<dbReference type="Gene3D" id="1.25.40.10">
    <property type="entry name" value="Tetratricopeptide repeat domain"/>
    <property type="match status" value="2"/>
</dbReference>
<comment type="caution">
    <text evidence="4">The sequence shown here is derived from an EMBL/GenBank/DDBJ whole genome shotgun (WGS) entry which is preliminary data.</text>
</comment>
<dbReference type="Pfam" id="PF13435">
    <property type="entry name" value="Cytochrome_C554"/>
    <property type="match status" value="2"/>
</dbReference>
<dbReference type="InterPro" id="IPR051829">
    <property type="entry name" value="Multiheme_Cytochr_ET"/>
</dbReference>
<feature type="repeat" description="TPR" evidence="2">
    <location>
        <begin position="655"/>
        <end position="688"/>
    </location>
</feature>
<dbReference type="PANTHER" id="PTHR35038">
    <property type="entry name" value="DISSIMILATORY SULFITE REDUCTASE SIRA"/>
    <property type="match status" value="1"/>
</dbReference>
<feature type="domain" description="Cytochrome c-552/4" evidence="3">
    <location>
        <begin position="43"/>
        <end position="69"/>
    </location>
</feature>
<dbReference type="InterPro" id="IPR011990">
    <property type="entry name" value="TPR-like_helical_dom_sf"/>
</dbReference>
<evidence type="ECO:0000313" key="5">
    <source>
        <dbReference type="Proteomes" id="UP000286482"/>
    </source>
</evidence>
<dbReference type="AlphaFoldDB" id="A0A420E7M7"/>
<evidence type="ECO:0000259" key="3">
    <source>
        <dbReference type="Pfam" id="PF13435"/>
    </source>
</evidence>
<dbReference type="OrthoDB" id="9814800at2"/>
<evidence type="ECO:0000256" key="2">
    <source>
        <dbReference type="PROSITE-ProRule" id="PRU00339"/>
    </source>
</evidence>
<dbReference type="RefSeq" id="WP_120356432.1">
    <property type="nucleotide sequence ID" value="NZ_RAQO01000010.1"/>
</dbReference>
<organism evidence="4 5">
    <name type="scientific">Alginatibacterium sediminis</name>
    <dbReference type="NCBI Taxonomy" id="2164068"/>
    <lineage>
        <taxon>Bacteria</taxon>
        <taxon>Pseudomonadati</taxon>
        <taxon>Pseudomonadota</taxon>
        <taxon>Gammaproteobacteria</taxon>
        <taxon>Alteromonadales</taxon>
        <taxon>Alteromonadaceae</taxon>
        <taxon>Alginatibacterium</taxon>
    </lineage>
</organism>
<dbReference type="InterPro" id="IPR036280">
    <property type="entry name" value="Multihaem_cyt_sf"/>
</dbReference>
<protein>
    <submittedName>
        <fullName evidence="4">Deca-heme c-type cytochrome</fullName>
    </submittedName>
</protein>
<keyword evidence="1" id="KW-0732">Signal</keyword>
<dbReference type="InterPro" id="IPR023155">
    <property type="entry name" value="Cyt_c-552/4"/>
</dbReference>
<keyword evidence="2" id="KW-0802">TPR repeat</keyword>
<name>A0A420E7M7_9ALTE</name>
<proteinExistence type="predicted"/>
<dbReference type="EMBL" id="RAQO01000010">
    <property type="protein sequence ID" value="RKF13722.1"/>
    <property type="molecule type" value="Genomic_DNA"/>
</dbReference>
<dbReference type="PANTHER" id="PTHR35038:SF8">
    <property type="entry name" value="C-TYPE POLYHEME CYTOCHROME OMCC"/>
    <property type="match status" value="1"/>
</dbReference>
<accession>A0A420E7M7</accession>
<dbReference type="SUPFAM" id="SSF48695">
    <property type="entry name" value="Multiheme cytochromes"/>
    <property type="match status" value="1"/>
</dbReference>
<evidence type="ECO:0000256" key="1">
    <source>
        <dbReference type="ARBA" id="ARBA00022729"/>
    </source>
</evidence>
<feature type="domain" description="Cytochrome c-552/4" evidence="3">
    <location>
        <begin position="177"/>
        <end position="215"/>
    </location>
</feature>
<reference evidence="4 5" key="1">
    <citation type="submission" date="2018-09" db="EMBL/GenBank/DDBJ databases">
        <authorList>
            <person name="Wang Z."/>
        </authorList>
    </citation>
    <scope>NUCLEOTIDE SEQUENCE [LARGE SCALE GENOMIC DNA]</scope>
    <source>
        <strain evidence="4 5">ALS 81</strain>
    </source>
</reference>
<gene>
    <name evidence="4" type="ORF">DBZ36_18295</name>
</gene>
<dbReference type="PROSITE" id="PS50005">
    <property type="entry name" value="TPR"/>
    <property type="match status" value="1"/>
</dbReference>
<keyword evidence="5" id="KW-1185">Reference proteome</keyword>
<evidence type="ECO:0000313" key="4">
    <source>
        <dbReference type="EMBL" id="RKF13722.1"/>
    </source>
</evidence>
<dbReference type="Gene3D" id="1.10.1130.10">
    <property type="entry name" value="Flavocytochrome C3, Chain A"/>
    <property type="match status" value="2"/>
</dbReference>
<dbReference type="Proteomes" id="UP000286482">
    <property type="component" value="Unassembled WGS sequence"/>
</dbReference>